<dbReference type="Gene3D" id="3.40.50.150">
    <property type="entry name" value="Vaccinia Virus protein VP39"/>
    <property type="match status" value="1"/>
</dbReference>
<dbReference type="CDD" id="cd02440">
    <property type="entry name" value="AdoMet_MTases"/>
    <property type="match status" value="1"/>
</dbReference>
<evidence type="ECO:0000313" key="10">
    <source>
        <dbReference type="EMBL" id="KUL33137.1"/>
    </source>
</evidence>
<comment type="catalytic activity">
    <reaction evidence="1 8">
        <text>malonyl-[ACP] + S-adenosyl-L-methionine = malonyl-[ACP] methyl ester + S-adenosyl-L-homocysteine</text>
        <dbReference type="Rhea" id="RHEA:17105"/>
        <dbReference type="Rhea" id="RHEA-COMP:9623"/>
        <dbReference type="Rhea" id="RHEA-COMP:9954"/>
        <dbReference type="ChEBI" id="CHEBI:57856"/>
        <dbReference type="ChEBI" id="CHEBI:59789"/>
        <dbReference type="ChEBI" id="CHEBI:78449"/>
        <dbReference type="ChEBI" id="CHEBI:78845"/>
        <dbReference type="EC" id="2.1.1.197"/>
    </reaction>
</comment>
<dbReference type="InterPro" id="IPR013216">
    <property type="entry name" value="Methyltransf_11"/>
</dbReference>
<dbReference type="EMBL" id="LMBR01000002">
    <property type="protein sequence ID" value="KUL33137.1"/>
    <property type="molecule type" value="Genomic_DNA"/>
</dbReference>
<keyword evidence="6 8" id="KW-0949">S-adenosyl-L-methionine</keyword>
<dbReference type="RefSeq" id="WP_059138138.1">
    <property type="nucleotide sequence ID" value="NZ_LMBR01000002.1"/>
</dbReference>
<comment type="pathway">
    <text evidence="2 8">Cofactor biosynthesis; biotin biosynthesis.</text>
</comment>
<dbReference type="PANTHER" id="PTHR43861">
    <property type="entry name" value="TRANS-ACONITATE 2-METHYLTRANSFERASE-RELATED"/>
    <property type="match status" value="1"/>
</dbReference>
<evidence type="ECO:0000313" key="11">
    <source>
        <dbReference type="Proteomes" id="UP000053937"/>
    </source>
</evidence>
<comment type="caution">
    <text evidence="10">The sequence shown here is derived from an EMBL/GenBank/DDBJ whole genome shotgun (WGS) entry which is preliminary data.</text>
</comment>
<evidence type="ECO:0000256" key="2">
    <source>
        <dbReference type="ARBA" id="ARBA00004746"/>
    </source>
</evidence>
<dbReference type="AlphaFoldDB" id="A0A101JUA8"/>
<evidence type="ECO:0000256" key="7">
    <source>
        <dbReference type="ARBA" id="ARBA00022756"/>
    </source>
</evidence>
<dbReference type="GO" id="GO:0102130">
    <property type="term" value="F:malonyl-CoA methyltransferase activity"/>
    <property type="evidence" value="ECO:0007669"/>
    <property type="project" value="UniProtKB-EC"/>
</dbReference>
<gene>
    <name evidence="8" type="primary">bioC</name>
    <name evidence="10" type="ORF">ASB62_00500</name>
</gene>
<evidence type="ECO:0000256" key="8">
    <source>
        <dbReference type="HAMAP-Rule" id="MF_00835"/>
    </source>
</evidence>
<evidence type="ECO:0000256" key="3">
    <source>
        <dbReference type="ARBA" id="ARBA00012327"/>
    </source>
</evidence>
<organism evidence="10 11">
    <name type="scientific">Chlorobium limicola</name>
    <dbReference type="NCBI Taxonomy" id="1092"/>
    <lineage>
        <taxon>Bacteria</taxon>
        <taxon>Pseudomonadati</taxon>
        <taxon>Chlorobiota</taxon>
        <taxon>Chlorobiia</taxon>
        <taxon>Chlorobiales</taxon>
        <taxon>Chlorobiaceae</taxon>
        <taxon>Chlorobium/Pelodictyon group</taxon>
        <taxon>Chlorobium</taxon>
    </lineage>
</organism>
<evidence type="ECO:0000256" key="1">
    <source>
        <dbReference type="ARBA" id="ARBA00000852"/>
    </source>
</evidence>
<reference evidence="10 11" key="1">
    <citation type="submission" date="2015-10" db="EMBL/GenBank/DDBJ databases">
        <title>Draft Genome Sequence of Chlorobium limicola strain Frasassi Growing under Artificial Lighting in the Frasassi Cave System.</title>
        <authorList>
            <person name="Mansor M."/>
            <person name="Macalady J."/>
        </authorList>
    </citation>
    <scope>NUCLEOTIDE SEQUENCE [LARGE SCALE GENOMIC DNA]</scope>
    <source>
        <strain evidence="10 11">Frasassi</strain>
    </source>
</reference>
<proteinExistence type="inferred from homology"/>
<dbReference type="SUPFAM" id="SSF53335">
    <property type="entry name" value="S-adenosyl-L-methionine-dependent methyltransferases"/>
    <property type="match status" value="1"/>
</dbReference>
<dbReference type="PANTHER" id="PTHR43861:SF1">
    <property type="entry name" value="TRANS-ACONITATE 2-METHYLTRANSFERASE"/>
    <property type="match status" value="1"/>
</dbReference>
<keyword evidence="7 8" id="KW-0093">Biotin biosynthesis</keyword>
<protein>
    <recommendedName>
        <fullName evidence="3 8">Malonyl-[acyl-carrier protein] O-methyltransferase</fullName>
        <shortName evidence="8">Malonyl-ACP O-methyltransferase</shortName>
        <ecNumber evidence="3 8">2.1.1.197</ecNumber>
    </recommendedName>
    <alternativeName>
        <fullName evidence="8">Biotin synthesis protein BioC</fullName>
    </alternativeName>
</protein>
<accession>A0A101JUA8</accession>
<evidence type="ECO:0000256" key="6">
    <source>
        <dbReference type="ARBA" id="ARBA00022691"/>
    </source>
</evidence>
<evidence type="ECO:0000259" key="9">
    <source>
        <dbReference type="Pfam" id="PF08241"/>
    </source>
</evidence>
<dbReference type="NCBIfam" id="TIGR02072">
    <property type="entry name" value="BioC"/>
    <property type="match status" value="1"/>
</dbReference>
<dbReference type="OrthoDB" id="9760689at2"/>
<feature type="domain" description="Methyltransferase type 11" evidence="9">
    <location>
        <begin position="53"/>
        <end position="150"/>
    </location>
</feature>
<dbReference type="GO" id="GO:0010340">
    <property type="term" value="F:carboxyl-O-methyltransferase activity"/>
    <property type="evidence" value="ECO:0007669"/>
    <property type="project" value="UniProtKB-UniRule"/>
</dbReference>
<dbReference type="InterPro" id="IPR011814">
    <property type="entry name" value="BioC"/>
</dbReference>
<dbReference type="HAMAP" id="MF_00835">
    <property type="entry name" value="BioC"/>
    <property type="match status" value="1"/>
</dbReference>
<name>A0A101JUA8_CHLLI</name>
<dbReference type="Pfam" id="PF08241">
    <property type="entry name" value="Methyltransf_11"/>
    <property type="match status" value="1"/>
</dbReference>
<dbReference type="GO" id="GO:0009102">
    <property type="term" value="P:biotin biosynthetic process"/>
    <property type="evidence" value="ECO:0007669"/>
    <property type="project" value="UniProtKB-UniRule"/>
</dbReference>
<dbReference type="GO" id="GO:0032259">
    <property type="term" value="P:methylation"/>
    <property type="evidence" value="ECO:0007669"/>
    <property type="project" value="UniProtKB-KW"/>
</dbReference>
<keyword evidence="4 8" id="KW-0489">Methyltransferase</keyword>
<evidence type="ECO:0000256" key="5">
    <source>
        <dbReference type="ARBA" id="ARBA00022679"/>
    </source>
</evidence>
<sequence length="260" mass="29209">MQQRIDKQLVRERFSKALGSYREHAVVQQEMALVLADMICSAVPLRSFGKVFEVGAGTGSLTAAILDRCSVETYIANDLVAESRSHIVLEVSLRSPASFAFLSGDIETLEELPGQLDLVASNATLQWFSDLDGFFRKMACCLKPGGIFAFSTFSSGNMREIAAIEQTGLSYPDLSFLESLACRYFEKITSKEEHIRIAFDSPGEVLRHIRKTGVNGVVRRAWTKGRYQQFLHRYLEAYSCENGVYLTYRPVYGCFRKPLL</sequence>
<dbReference type="UniPathway" id="UPA00078"/>
<dbReference type="Proteomes" id="UP000053937">
    <property type="component" value="Unassembled WGS sequence"/>
</dbReference>
<dbReference type="EC" id="2.1.1.197" evidence="3 8"/>
<evidence type="ECO:0000256" key="4">
    <source>
        <dbReference type="ARBA" id="ARBA00022603"/>
    </source>
</evidence>
<comment type="function">
    <text evidence="8">Converts the free carboxyl group of a malonyl-thioester to its methyl ester by transfer of a methyl group from S-adenosyl-L-methionine (SAM). It allows to synthesize pimeloyl-ACP via the fatty acid synthetic pathway.</text>
</comment>
<dbReference type="InterPro" id="IPR029063">
    <property type="entry name" value="SAM-dependent_MTases_sf"/>
</dbReference>
<keyword evidence="5 8" id="KW-0808">Transferase</keyword>
<dbReference type="GO" id="GO:0008757">
    <property type="term" value="F:S-adenosylmethionine-dependent methyltransferase activity"/>
    <property type="evidence" value="ECO:0007669"/>
    <property type="project" value="InterPro"/>
</dbReference>
<keyword evidence="11" id="KW-1185">Reference proteome</keyword>
<comment type="similarity">
    <text evidence="8">Belongs to the methyltransferase superfamily.</text>
</comment>